<gene>
    <name evidence="8" type="primary">tatC2</name>
    <name evidence="7" type="synonym">tatC</name>
    <name evidence="8" type="ORF">NCTC11820_01128</name>
</gene>
<dbReference type="Pfam" id="PF00902">
    <property type="entry name" value="TatC"/>
    <property type="match status" value="1"/>
</dbReference>
<dbReference type="InterPro" id="IPR002033">
    <property type="entry name" value="TatC"/>
</dbReference>
<keyword evidence="6 7" id="KW-0472">Membrane</keyword>
<evidence type="ECO:0000256" key="4">
    <source>
        <dbReference type="ARBA" id="ARBA00022989"/>
    </source>
</evidence>
<feature type="transmembrane region" description="Helical" evidence="7">
    <location>
        <begin position="202"/>
        <end position="219"/>
    </location>
</feature>
<feature type="transmembrane region" description="Helical" evidence="7">
    <location>
        <begin position="225"/>
        <end position="245"/>
    </location>
</feature>
<name>A0A2X2YL21_9ACTO</name>
<comment type="similarity">
    <text evidence="7">Belongs to the TatC family.</text>
</comment>
<dbReference type="PANTHER" id="PTHR30371:SF0">
    <property type="entry name" value="SEC-INDEPENDENT PROTEIN TRANSLOCASE PROTEIN TATC, CHLOROPLASTIC-RELATED"/>
    <property type="match status" value="1"/>
</dbReference>
<keyword evidence="5 7" id="KW-0811">Translocation</keyword>
<feature type="transmembrane region" description="Helical" evidence="7">
    <location>
        <begin position="86"/>
        <end position="106"/>
    </location>
</feature>
<keyword evidence="2 7" id="KW-0812">Transmembrane</keyword>
<proteinExistence type="inferred from homology"/>
<comment type="subcellular location">
    <subcellularLocation>
        <location evidence="7">Cell membrane</location>
        <topology evidence="7">Multi-pass membrane protein</topology>
    </subcellularLocation>
    <subcellularLocation>
        <location evidence="1">Membrane</location>
        <topology evidence="1">Multi-pass membrane protein</topology>
    </subcellularLocation>
</comment>
<dbReference type="Proteomes" id="UP000250245">
    <property type="component" value="Unassembled WGS sequence"/>
</dbReference>
<dbReference type="PANTHER" id="PTHR30371">
    <property type="entry name" value="SEC-INDEPENDENT PROTEIN TRANSLOCASE PROTEIN TATC"/>
    <property type="match status" value="1"/>
</dbReference>
<evidence type="ECO:0000256" key="3">
    <source>
        <dbReference type="ARBA" id="ARBA00022927"/>
    </source>
</evidence>
<evidence type="ECO:0000313" key="8">
    <source>
        <dbReference type="EMBL" id="SQB64774.1"/>
    </source>
</evidence>
<feature type="transmembrane region" description="Helical" evidence="7">
    <location>
        <begin position="115"/>
        <end position="134"/>
    </location>
</feature>
<evidence type="ECO:0000256" key="7">
    <source>
        <dbReference type="HAMAP-Rule" id="MF_00902"/>
    </source>
</evidence>
<organism evidence="8 9">
    <name type="scientific">Mobiluncus curtisii</name>
    <dbReference type="NCBI Taxonomy" id="2051"/>
    <lineage>
        <taxon>Bacteria</taxon>
        <taxon>Bacillati</taxon>
        <taxon>Actinomycetota</taxon>
        <taxon>Actinomycetes</taxon>
        <taxon>Actinomycetales</taxon>
        <taxon>Actinomycetaceae</taxon>
        <taxon>Mobiluncus</taxon>
    </lineage>
</organism>
<evidence type="ECO:0000313" key="9">
    <source>
        <dbReference type="Proteomes" id="UP000250245"/>
    </source>
</evidence>
<evidence type="ECO:0000256" key="5">
    <source>
        <dbReference type="ARBA" id="ARBA00023010"/>
    </source>
</evidence>
<dbReference type="OMA" id="YRRYAYF"/>
<keyword evidence="7" id="KW-0813">Transport</keyword>
<dbReference type="HAMAP" id="MF_00902">
    <property type="entry name" value="TatC"/>
    <property type="match status" value="1"/>
</dbReference>
<comment type="subunit">
    <text evidence="7">The Tat system comprises two distinct complexes: a TatABC complex, containing multiple copies of TatA, TatB and TatC subunits, and a separate TatA complex, containing only TatA subunits. Substrates initially bind to the TatABC complex, which probably triggers association of the separate TatA complex to form the active translocon.</text>
</comment>
<comment type="function">
    <text evidence="7">Part of the twin-arginine translocation (Tat) system that transports large folded proteins containing a characteristic twin-arginine motif in their signal peptide across membranes. Together with TatB, TatC is part of a receptor directly interacting with Tat signal peptides.</text>
</comment>
<dbReference type="GO" id="GO:0033281">
    <property type="term" value="C:TAT protein transport complex"/>
    <property type="evidence" value="ECO:0007669"/>
    <property type="project" value="UniProtKB-UniRule"/>
</dbReference>
<dbReference type="GO" id="GO:0009977">
    <property type="term" value="F:proton motive force dependent protein transmembrane transporter activity"/>
    <property type="evidence" value="ECO:0007669"/>
    <property type="project" value="TreeGrafter"/>
</dbReference>
<evidence type="ECO:0000256" key="2">
    <source>
        <dbReference type="ARBA" id="ARBA00022692"/>
    </source>
</evidence>
<keyword evidence="4 7" id="KW-1133">Transmembrane helix</keyword>
<evidence type="ECO:0000256" key="6">
    <source>
        <dbReference type="ARBA" id="ARBA00023136"/>
    </source>
</evidence>
<dbReference type="AlphaFoldDB" id="A0A2X2YL21"/>
<feature type="transmembrane region" description="Helical" evidence="7">
    <location>
        <begin position="166"/>
        <end position="190"/>
    </location>
</feature>
<keyword evidence="3 7" id="KW-0653">Protein transport</keyword>
<dbReference type="RefSeq" id="WP_013189407.1">
    <property type="nucleotide sequence ID" value="NZ_CP068112.1"/>
</dbReference>
<sequence>MPAEKLPDKKRDARSEGVMSVTAHLAELRRRLIWSFVGIALATIGGWFLYEFALAHITAPMKDVAGANLNFQTIGAAFDLKIRVSLWLGVLLASPWWIFQLVAFIWPGLRRRERLWMLIFGVAGVILFAAGAVFGDWTAPRAVSILSSFTPPDSAMLLQADSYIKFYIRLVLAFGISFLIPEILVMLNFLGVLKARTMLKGWRWATMVAFIFSAIANPLPTPWPVILQASALLALYFLAVGIAALHDWLRSWNAT</sequence>
<dbReference type="GeneID" id="55565577"/>
<protein>
    <recommendedName>
        <fullName evidence="7">Sec-independent protein translocase protein TatC</fullName>
    </recommendedName>
</protein>
<keyword evidence="7" id="KW-1003">Cell membrane</keyword>
<dbReference type="NCBIfam" id="TIGR00945">
    <property type="entry name" value="tatC"/>
    <property type="match status" value="1"/>
</dbReference>
<dbReference type="EMBL" id="UASJ01000001">
    <property type="protein sequence ID" value="SQB64774.1"/>
    <property type="molecule type" value="Genomic_DNA"/>
</dbReference>
<dbReference type="PRINTS" id="PR01840">
    <property type="entry name" value="TATCFAMILY"/>
</dbReference>
<feature type="transmembrane region" description="Helical" evidence="7">
    <location>
        <begin position="32"/>
        <end position="50"/>
    </location>
</feature>
<reference evidence="8 9" key="1">
    <citation type="submission" date="2018-06" db="EMBL/GenBank/DDBJ databases">
        <authorList>
            <consortium name="Pathogen Informatics"/>
            <person name="Doyle S."/>
        </authorList>
    </citation>
    <scope>NUCLEOTIDE SEQUENCE [LARGE SCALE GENOMIC DNA]</scope>
    <source>
        <strain evidence="8 9">NCTC11820</strain>
    </source>
</reference>
<evidence type="ECO:0000256" key="1">
    <source>
        <dbReference type="ARBA" id="ARBA00004141"/>
    </source>
</evidence>
<dbReference type="GO" id="GO:0065002">
    <property type="term" value="P:intracellular protein transmembrane transport"/>
    <property type="evidence" value="ECO:0007669"/>
    <property type="project" value="TreeGrafter"/>
</dbReference>
<dbReference type="GO" id="GO:0043953">
    <property type="term" value="P:protein transport by the Tat complex"/>
    <property type="evidence" value="ECO:0007669"/>
    <property type="project" value="UniProtKB-UniRule"/>
</dbReference>
<accession>A0A2X2YL21</accession>